<sequence length="268" mass="29585">GARKRQQVASTGEKKRQLKGEAALRARMARQRKEALRYAVDRLETEVAQKERELRTRLGDVPCTWAGITAIPARKVAPSVRQGVGISWSGLIQMSSLRAVVRCINSFSTTLTHESSPGDRRSYARRRFNARVLFWETSLAMAAQWCGPGKARGTMQARVVLGCRSRRHRSTVMMASARAPGKVPAANGQDARQALLPFLVVDAMAMAVLNPATDSLEVADSAANVNTLEARASLPGRLPRVTLPKPRERPAPENKPNHTHRERRIGRI</sequence>
<evidence type="ECO:0000256" key="2">
    <source>
        <dbReference type="SAM" id="MobiDB-lite"/>
    </source>
</evidence>
<evidence type="ECO:0000256" key="1">
    <source>
        <dbReference type="SAM" id="Coils"/>
    </source>
</evidence>
<feature type="coiled-coil region" evidence="1">
    <location>
        <begin position="26"/>
        <end position="53"/>
    </location>
</feature>
<keyword evidence="1" id="KW-0175">Coiled coil</keyword>
<dbReference type="VEuPathDB" id="FungiDB:MAPG_01941"/>
<feature type="region of interest" description="Disordered" evidence="2">
    <location>
        <begin position="1"/>
        <end position="23"/>
    </location>
</feature>
<feature type="compositionally biased region" description="Basic and acidic residues" evidence="2">
    <location>
        <begin position="245"/>
        <end position="256"/>
    </location>
</feature>
<feature type="non-terminal residue" evidence="3">
    <location>
        <position position="1"/>
    </location>
</feature>
<dbReference type="EMBL" id="GL876967">
    <property type="protein sequence ID" value="KLU82873.1"/>
    <property type="molecule type" value="Genomic_DNA"/>
</dbReference>
<feature type="compositionally biased region" description="Basic residues" evidence="2">
    <location>
        <begin position="257"/>
        <end position="268"/>
    </location>
</feature>
<accession>A0A0H2TG16</accession>
<proteinExistence type="predicted"/>
<protein>
    <submittedName>
        <fullName evidence="3">Uncharacterized protein</fullName>
    </submittedName>
</protein>
<dbReference type="OrthoDB" id="3361333at2759"/>
<feature type="region of interest" description="Disordered" evidence="2">
    <location>
        <begin position="235"/>
        <end position="268"/>
    </location>
</feature>
<feature type="compositionally biased region" description="Basic and acidic residues" evidence="2">
    <location>
        <begin position="12"/>
        <end position="23"/>
    </location>
</feature>
<name>A0A0H2TG16_MAGP6</name>
<gene>
    <name evidence="3" type="ORF">MAPG_01941</name>
</gene>
<dbReference type="AlphaFoldDB" id="A0A0H2TG16"/>
<reference evidence="3" key="1">
    <citation type="submission" date="2010-05" db="EMBL/GenBank/DDBJ databases">
        <title>The Genome Sequence of Magnaporthe poae strain ATCC 64411.</title>
        <authorList>
            <consortium name="The Broad Institute Genome Sequencing Platform"/>
            <consortium name="Broad Institute Genome Sequencing Center for Infectious Disease"/>
            <person name="Ma L.-J."/>
            <person name="Dead R."/>
            <person name="Young S."/>
            <person name="Zeng Q."/>
            <person name="Koehrsen M."/>
            <person name="Alvarado L."/>
            <person name="Berlin A."/>
            <person name="Chapman S.B."/>
            <person name="Chen Z."/>
            <person name="Freedman E."/>
            <person name="Gellesch M."/>
            <person name="Goldberg J."/>
            <person name="Griggs A."/>
            <person name="Gujja S."/>
            <person name="Heilman E.R."/>
            <person name="Heiman D."/>
            <person name="Hepburn T."/>
            <person name="Howarth C."/>
            <person name="Jen D."/>
            <person name="Larson L."/>
            <person name="Mehta T."/>
            <person name="Neiman D."/>
            <person name="Pearson M."/>
            <person name="Roberts A."/>
            <person name="Saif S."/>
            <person name="Shea T."/>
            <person name="Shenoy N."/>
            <person name="Sisk P."/>
            <person name="Stolte C."/>
            <person name="Sykes S."/>
            <person name="Walk T."/>
            <person name="White J."/>
            <person name="Yandava C."/>
            <person name="Haas B."/>
            <person name="Nusbaum C."/>
            <person name="Birren B."/>
        </authorList>
    </citation>
    <scope>NUCLEOTIDE SEQUENCE</scope>
    <source>
        <strain evidence="3">ATCC 64411</strain>
    </source>
</reference>
<organism evidence="3">
    <name type="scientific">Magnaporthiopsis poae (strain ATCC 64411 / 73-15)</name>
    <name type="common">Kentucky bluegrass fungus</name>
    <name type="synonym">Magnaporthe poae</name>
    <dbReference type="NCBI Taxonomy" id="644358"/>
    <lineage>
        <taxon>Eukaryota</taxon>
        <taxon>Fungi</taxon>
        <taxon>Dikarya</taxon>
        <taxon>Ascomycota</taxon>
        <taxon>Pezizomycotina</taxon>
        <taxon>Sordariomycetes</taxon>
        <taxon>Sordariomycetidae</taxon>
        <taxon>Magnaporthales</taxon>
        <taxon>Magnaporthaceae</taxon>
        <taxon>Magnaporthiopsis</taxon>
    </lineage>
</organism>
<reference evidence="3" key="2">
    <citation type="submission" date="2011-03" db="EMBL/GenBank/DDBJ databases">
        <title>Annotation of Magnaporthe poae ATCC 64411.</title>
        <authorList>
            <person name="Ma L.-J."/>
            <person name="Dead R."/>
            <person name="Young S.K."/>
            <person name="Zeng Q."/>
            <person name="Gargeya S."/>
            <person name="Fitzgerald M."/>
            <person name="Haas B."/>
            <person name="Abouelleil A."/>
            <person name="Alvarado L."/>
            <person name="Arachchi H.M."/>
            <person name="Berlin A."/>
            <person name="Brown A."/>
            <person name="Chapman S.B."/>
            <person name="Chen Z."/>
            <person name="Dunbar C."/>
            <person name="Freedman E."/>
            <person name="Gearin G."/>
            <person name="Gellesch M."/>
            <person name="Goldberg J."/>
            <person name="Griggs A."/>
            <person name="Gujja S."/>
            <person name="Heiman D."/>
            <person name="Howarth C."/>
            <person name="Larson L."/>
            <person name="Lui A."/>
            <person name="MacDonald P.J.P."/>
            <person name="Mehta T."/>
            <person name="Montmayeur A."/>
            <person name="Murphy C."/>
            <person name="Neiman D."/>
            <person name="Pearson M."/>
            <person name="Priest M."/>
            <person name="Roberts A."/>
            <person name="Saif S."/>
            <person name="Shea T."/>
            <person name="Shenoy N."/>
            <person name="Sisk P."/>
            <person name="Stolte C."/>
            <person name="Sykes S."/>
            <person name="Yandava C."/>
            <person name="Wortman J."/>
            <person name="Nusbaum C."/>
            <person name="Birren B."/>
        </authorList>
    </citation>
    <scope>NUCLEOTIDE SEQUENCE</scope>
    <source>
        <strain evidence="3">ATCC 64411</strain>
    </source>
</reference>
<evidence type="ECO:0000313" key="3">
    <source>
        <dbReference type="EMBL" id="KLU82873.1"/>
    </source>
</evidence>